<sequence>MDIPRGMAMAPLTDDDLTDFLYNYFKAEYAPIRSFFSTATAEPRMPDRWRQMGHELVPLCIRPANAQAQKDLESLDNFMRQHNLDSTFVRGIVVRYAKYEIHERLEKKLYESQRVDLMVRKALKEKHLIESLWPRGSRRHLDHIQQGNKVRSWYGDMFAKYFRYLHSLDDYKLRPEVDDRVRRNPQLILIPYIDHLVFGPLEPILPMAAKGLTAPNTASTSTRNANFDPASVRPDARADRFEVRFDAPTYISETHTRSV</sequence>
<reference evidence="1 2" key="1">
    <citation type="journal article" date="2016" name="Nat. Commun.">
        <title>Ectomycorrhizal ecology is imprinted in the genome of the dominant symbiotic fungus Cenococcum geophilum.</title>
        <authorList>
            <consortium name="DOE Joint Genome Institute"/>
            <person name="Peter M."/>
            <person name="Kohler A."/>
            <person name="Ohm R.A."/>
            <person name="Kuo A."/>
            <person name="Krutzmann J."/>
            <person name="Morin E."/>
            <person name="Arend M."/>
            <person name="Barry K.W."/>
            <person name="Binder M."/>
            <person name="Choi C."/>
            <person name="Clum A."/>
            <person name="Copeland A."/>
            <person name="Grisel N."/>
            <person name="Haridas S."/>
            <person name="Kipfer T."/>
            <person name="LaButti K."/>
            <person name="Lindquist E."/>
            <person name="Lipzen A."/>
            <person name="Maire R."/>
            <person name="Meier B."/>
            <person name="Mihaltcheva S."/>
            <person name="Molinier V."/>
            <person name="Murat C."/>
            <person name="Poggeler S."/>
            <person name="Quandt C.A."/>
            <person name="Sperisen C."/>
            <person name="Tritt A."/>
            <person name="Tisserant E."/>
            <person name="Crous P.W."/>
            <person name="Henrissat B."/>
            <person name="Nehls U."/>
            <person name="Egli S."/>
            <person name="Spatafora J.W."/>
            <person name="Grigoriev I.V."/>
            <person name="Martin F.M."/>
        </authorList>
    </citation>
    <scope>NUCLEOTIDE SEQUENCE [LARGE SCALE GENOMIC DNA]</scope>
    <source>
        <strain evidence="1 2">CBS 459.81</strain>
    </source>
</reference>
<gene>
    <name evidence="1" type="ORF">K432DRAFT_276188</name>
</gene>
<dbReference type="AlphaFoldDB" id="A0A8E2E0C7"/>
<keyword evidence="2" id="KW-1185">Reference proteome</keyword>
<evidence type="ECO:0000313" key="1">
    <source>
        <dbReference type="EMBL" id="OCK75006.1"/>
    </source>
</evidence>
<proteinExistence type="predicted"/>
<dbReference type="EMBL" id="KV745378">
    <property type="protein sequence ID" value="OCK75006.1"/>
    <property type="molecule type" value="Genomic_DNA"/>
</dbReference>
<dbReference type="Proteomes" id="UP000250266">
    <property type="component" value="Unassembled WGS sequence"/>
</dbReference>
<accession>A0A8E2E0C7</accession>
<protein>
    <submittedName>
        <fullName evidence="1">Uncharacterized protein</fullName>
    </submittedName>
</protein>
<organism evidence="1 2">
    <name type="scientific">Lepidopterella palustris CBS 459.81</name>
    <dbReference type="NCBI Taxonomy" id="1314670"/>
    <lineage>
        <taxon>Eukaryota</taxon>
        <taxon>Fungi</taxon>
        <taxon>Dikarya</taxon>
        <taxon>Ascomycota</taxon>
        <taxon>Pezizomycotina</taxon>
        <taxon>Dothideomycetes</taxon>
        <taxon>Pleosporomycetidae</taxon>
        <taxon>Mytilinidiales</taxon>
        <taxon>Argynnaceae</taxon>
        <taxon>Lepidopterella</taxon>
    </lineage>
</organism>
<dbReference type="OrthoDB" id="271448at2759"/>
<feature type="non-terminal residue" evidence="1">
    <location>
        <position position="259"/>
    </location>
</feature>
<evidence type="ECO:0000313" key="2">
    <source>
        <dbReference type="Proteomes" id="UP000250266"/>
    </source>
</evidence>
<name>A0A8E2E0C7_9PEZI</name>